<evidence type="ECO:0000313" key="3">
    <source>
        <dbReference type="Proteomes" id="UP000729402"/>
    </source>
</evidence>
<organism evidence="2 3">
    <name type="scientific">Zizania palustris</name>
    <name type="common">Northern wild rice</name>
    <dbReference type="NCBI Taxonomy" id="103762"/>
    <lineage>
        <taxon>Eukaryota</taxon>
        <taxon>Viridiplantae</taxon>
        <taxon>Streptophyta</taxon>
        <taxon>Embryophyta</taxon>
        <taxon>Tracheophyta</taxon>
        <taxon>Spermatophyta</taxon>
        <taxon>Magnoliopsida</taxon>
        <taxon>Liliopsida</taxon>
        <taxon>Poales</taxon>
        <taxon>Poaceae</taxon>
        <taxon>BOP clade</taxon>
        <taxon>Oryzoideae</taxon>
        <taxon>Oryzeae</taxon>
        <taxon>Zizaniinae</taxon>
        <taxon>Zizania</taxon>
    </lineage>
</organism>
<sequence>MAMGRPPAENDGDGASGAATGSDGAATGHAGTLVAGARRRGGAAGTDSDGAATGGERGSRWEGSRRKMNVDSNKIVGSILNDLEVMETMDANLTLEDLEDMEKQPESSDEEE</sequence>
<gene>
    <name evidence="2" type="ORF">GUJ93_ZPchr0009g1030</name>
</gene>
<dbReference type="AlphaFoldDB" id="A0A8J5VNG7"/>
<dbReference type="Proteomes" id="UP000729402">
    <property type="component" value="Unassembled WGS sequence"/>
</dbReference>
<feature type="compositionally biased region" description="Basic and acidic residues" evidence="1">
    <location>
        <begin position="57"/>
        <end position="66"/>
    </location>
</feature>
<feature type="region of interest" description="Disordered" evidence="1">
    <location>
        <begin position="1"/>
        <end position="66"/>
    </location>
</feature>
<accession>A0A8J5VNG7</accession>
<protein>
    <submittedName>
        <fullName evidence="2">Uncharacterized protein</fullName>
    </submittedName>
</protein>
<dbReference type="EMBL" id="JAAALK010000289">
    <property type="protein sequence ID" value="KAG8051349.1"/>
    <property type="molecule type" value="Genomic_DNA"/>
</dbReference>
<comment type="caution">
    <text evidence="2">The sequence shown here is derived from an EMBL/GenBank/DDBJ whole genome shotgun (WGS) entry which is preliminary data.</text>
</comment>
<evidence type="ECO:0000313" key="2">
    <source>
        <dbReference type="EMBL" id="KAG8051349.1"/>
    </source>
</evidence>
<name>A0A8J5VNG7_ZIZPA</name>
<reference evidence="2" key="2">
    <citation type="submission" date="2021-02" db="EMBL/GenBank/DDBJ databases">
        <authorList>
            <person name="Kimball J.A."/>
            <person name="Haas M.W."/>
            <person name="Macchietto M."/>
            <person name="Kono T."/>
            <person name="Duquette J."/>
            <person name="Shao M."/>
        </authorList>
    </citation>
    <scope>NUCLEOTIDE SEQUENCE</scope>
    <source>
        <tissue evidence="2">Fresh leaf tissue</tissue>
    </source>
</reference>
<keyword evidence="3" id="KW-1185">Reference proteome</keyword>
<evidence type="ECO:0000256" key="1">
    <source>
        <dbReference type="SAM" id="MobiDB-lite"/>
    </source>
</evidence>
<feature type="compositionally biased region" description="Low complexity" evidence="1">
    <location>
        <begin position="16"/>
        <end position="36"/>
    </location>
</feature>
<proteinExistence type="predicted"/>
<reference evidence="2" key="1">
    <citation type="journal article" date="2021" name="bioRxiv">
        <title>Whole Genome Assembly and Annotation of Northern Wild Rice, Zizania palustris L., Supports a Whole Genome Duplication in the Zizania Genus.</title>
        <authorList>
            <person name="Haas M."/>
            <person name="Kono T."/>
            <person name="Macchietto M."/>
            <person name="Millas R."/>
            <person name="McGilp L."/>
            <person name="Shao M."/>
            <person name="Duquette J."/>
            <person name="Hirsch C.N."/>
            <person name="Kimball J."/>
        </authorList>
    </citation>
    <scope>NUCLEOTIDE SEQUENCE</scope>
    <source>
        <tissue evidence="2">Fresh leaf tissue</tissue>
    </source>
</reference>
<feature type="region of interest" description="Disordered" evidence="1">
    <location>
        <begin position="93"/>
        <end position="112"/>
    </location>
</feature>